<dbReference type="EMBL" id="SLZW01000008">
    <property type="protein sequence ID" value="TCS61213.1"/>
    <property type="molecule type" value="Genomic_DNA"/>
</dbReference>
<proteinExistence type="predicted"/>
<sequence>MTVMDLLEMDLYVTLRVTVLGGGFIWIFMALAERFLRKRQTSGGVTRNHVYWMGVLLMSQIQFALDYVFYH</sequence>
<accession>A0A4R3J8G6</accession>
<comment type="caution">
    <text evidence="2">The sequence shown here is derived from an EMBL/GenBank/DDBJ whole genome shotgun (WGS) entry which is preliminary data.</text>
</comment>
<keyword evidence="3" id="KW-1185">Reference proteome</keyword>
<keyword evidence="1" id="KW-0812">Transmembrane</keyword>
<evidence type="ECO:0000256" key="1">
    <source>
        <dbReference type="SAM" id="Phobius"/>
    </source>
</evidence>
<dbReference type="RefSeq" id="WP_132939517.1">
    <property type="nucleotide sequence ID" value="NZ_CP119676.1"/>
</dbReference>
<keyword evidence="1" id="KW-1133">Transmembrane helix</keyword>
<dbReference type="Proteomes" id="UP000295304">
    <property type="component" value="Unassembled WGS sequence"/>
</dbReference>
<name>A0A4R3J8G6_9PROT</name>
<gene>
    <name evidence="2" type="ORF">EDD55_10811</name>
</gene>
<feature type="transmembrane region" description="Helical" evidence="1">
    <location>
        <begin position="12"/>
        <end position="31"/>
    </location>
</feature>
<keyword evidence="1" id="KW-0472">Membrane</keyword>
<organism evidence="2 3">
    <name type="scientific">Varunaivibrio sulfuroxidans</name>
    <dbReference type="NCBI Taxonomy" id="1773489"/>
    <lineage>
        <taxon>Bacteria</taxon>
        <taxon>Pseudomonadati</taxon>
        <taxon>Pseudomonadota</taxon>
        <taxon>Alphaproteobacteria</taxon>
        <taxon>Rhodospirillales</taxon>
        <taxon>Magnetovibrionaceae</taxon>
        <taxon>Varunaivibrio</taxon>
    </lineage>
</organism>
<evidence type="ECO:0000313" key="3">
    <source>
        <dbReference type="Proteomes" id="UP000295304"/>
    </source>
</evidence>
<evidence type="ECO:0000313" key="2">
    <source>
        <dbReference type="EMBL" id="TCS61213.1"/>
    </source>
</evidence>
<dbReference type="AlphaFoldDB" id="A0A4R3J8G6"/>
<protein>
    <submittedName>
        <fullName evidence="2">Uncharacterized protein</fullName>
    </submittedName>
</protein>
<reference evidence="2 3" key="1">
    <citation type="submission" date="2019-03" db="EMBL/GenBank/DDBJ databases">
        <title>Genomic Encyclopedia of Type Strains, Phase IV (KMG-IV): sequencing the most valuable type-strain genomes for metagenomic binning, comparative biology and taxonomic classification.</title>
        <authorList>
            <person name="Goeker M."/>
        </authorList>
    </citation>
    <scope>NUCLEOTIDE SEQUENCE [LARGE SCALE GENOMIC DNA]</scope>
    <source>
        <strain evidence="2 3">DSM 101688</strain>
    </source>
</reference>
<feature type="transmembrane region" description="Helical" evidence="1">
    <location>
        <begin position="51"/>
        <end position="70"/>
    </location>
</feature>